<dbReference type="AlphaFoldDB" id="A0A1G9EK15"/>
<evidence type="ECO:0000313" key="9">
    <source>
        <dbReference type="EMBL" id="SDK76408.1"/>
    </source>
</evidence>
<comment type="subcellular location">
    <subcellularLocation>
        <location evidence="1">Cell membrane</location>
        <topology evidence="1">Multi-pass membrane protein</topology>
    </subcellularLocation>
</comment>
<dbReference type="Gene3D" id="1.20.1720.10">
    <property type="entry name" value="Multidrug resistance protein D"/>
    <property type="match status" value="1"/>
</dbReference>
<evidence type="ECO:0000256" key="1">
    <source>
        <dbReference type="ARBA" id="ARBA00004651"/>
    </source>
</evidence>
<dbReference type="EMBL" id="FNFB01000011">
    <property type="protein sequence ID" value="SDK76408.1"/>
    <property type="molecule type" value="Genomic_DNA"/>
</dbReference>
<keyword evidence="2" id="KW-0813">Transport</keyword>
<evidence type="ECO:0000256" key="5">
    <source>
        <dbReference type="ARBA" id="ARBA00022989"/>
    </source>
</evidence>
<dbReference type="PROSITE" id="PS50850">
    <property type="entry name" value="MFS"/>
    <property type="match status" value="1"/>
</dbReference>
<feature type="transmembrane region" description="Helical" evidence="7">
    <location>
        <begin position="208"/>
        <end position="226"/>
    </location>
</feature>
<dbReference type="InterPro" id="IPR020846">
    <property type="entry name" value="MFS_dom"/>
</dbReference>
<evidence type="ECO:0000256" key="7">
    <source>
        <dbReference type="SAM" id="Phobius"/>
    </source>
</evidence>
<dbReference type="PRINTS" id="PR01036">
    <property type="entry name" value="TCRTETB"/>
</dbReference>
<dbReference type="CDD" id="cd17321">
    <property type="entry name" value="MFS_MMR_MDR_like"/>
    <property type="match status" value="1"/>
</dbReference>
<feature type="domain" description="Major facilitator superfamily (MFS) profile" evidence="8">
    <location>
        <begin position="21"/>
        <end position="459"/>
    </location>
</feature>
<dbReference type="Proteomes" id="UP000198683">
    <property type="component" value="Unassembled WGS sequence"/>
</dbReference>
<dbReference type="RefSeq" id="WP_245740335.1">
    <property type="nucleotide sequence ID" value="NZ_FNFB01000011.1"/>
</dbReference>
<gene>
    <name evidence="9" type="ORF">SAMN05421874_11115</name>
</gene>
<evidence type="ECO:0000256" key="4">
    <source>
        <dbReference type="ARBA" id="ARBA00022692"/>
    </source>
</evidence>
<sequence length="469" mass="46621">MIHPSLDARHEAAADPRRWPALVLLCVAQFMLILDVTVINVALPSVGSALQLDRALLTWAVTSYTLCFGALMLLGGRLGDVYGTRRILLTGLSVFVVASLVTGLATSGPMLIGGRVAQGVGAALLSPSALATVTRLFHGAERNKALGVWAALGGAGFAAGALLGGLLTAGPGWRWVFFVNVPVGLAVLVLLPRTIAADPPAHARGVDLPGAILVTASTAAAIYGLVNAGDAGWGSAGTLLALGGALVGYAVFGLVERRSAAALMDVRILTRRPVAVGAFLMLIGTALLLAMVFLGSLYLQRVQGLPALVTGVLFLPVALVSGVAGHGAGHLVGRHGARGAAVTGLLLAAVGVTLPALLDGTAWTITGLAIGSGGVVLALVSATTTALGFISHHEAGLASGIVNTFHEVGGSIGVAVVSTVAATGIENGSSAGFGAAYATAAVAAALAALACLVLVPAGKADMPAGVHVH</sequence>
<feature type="transmembrane region" description="Helical" evidence="7">
    <location>
        <begin position="55"/>
        <end position="75"/>
    </location>
</feature>
<dbReference type="GO" id="GO:0022857">
    <property type="term" value="F:transmembrane transporter activity"/>
    <property type="evidence" value="ECO:0007669"/>
    <property type="project" value="InterPro"/>
</dbReference>
<feature type="transmembrane region" description="Helical" evidence="7">
    <location>
        <begin position="87"/>
        <end position="106"/>
    </location>
</feature>
<evidence type="ECO:0000256" key="3">
    <source>
        <dbReference type="ARBA" id="ARBA00022475"/>
    </source>
</evidence>
<dbReference type="InterPro" id="IPR036259">
    <property type="entry name" value="MFS_trans_sf"/>
</dbReference>
<keyword evidence="10" id="KW-1185">Reference proteome</keyword>
<feature type="transmembrane region" description="Helical" evidence="7">
    <location>
        <begin position="276"/>
        <end position="299"/>
    </location>
</feature>
<name>A0A1G9EK15_9ACTN</name>
<keyword evidence="4 7" id="KW-0812">Transmembrane</keyword>
<evidence type="ECO:0000256" key="6">
    <source>
        <dbReference type="ARBA" id="ARBA00023136"/>
    </source>
</evidence>
<dbReference type="PANTHER" id="PTHR42718">
    <property type="entry name" value="MAJOR FACILITATOR SUPERFAMILY MULTIDRUG TRANSPORTER MFSC"/>
    <property type="match status" value="1"/>
</dbReference>
<dbReference type="Pfam" id="PF07690">
    <property type="entry name" value="MFS_1"/>
    <property type="match status" value="1"/>
</dbReference>
<feature type="transmembrane region" description="Helical" evidence="7">
    <location>
        <begin position="175"/>
        <end position="196"/>
    </location>
</feature>
<dbReference type="GO" id="GO:0005886">
    <property type="term" value="C:plasma membrane"/>
    <property type="evidence" value="ECO:0007669"/>
    <property type="project" value="UniProtKB-SubCell"/>
</dbReference>
<accession>A0A1G9EK15</accession>
<feature type="transmembrane region" description="Helical" evidence="7">
    <location>
        <begin position="232"/>
        <end position="255"/>
    </location>
</feature>
<feature type="transmembrane region" description="Helical" evidence="7">
    <location>
        <begin position="112"/>
        <end position="133"/>
    </location>
</feature>
<keyword evidence="5 7" id="KW-1133">Transmembrane helix</keyword>
<reference evidence="9 10" key="1">
    <citation type="submission" date="2016-10" db="EMBL/GenBank/DDBJ databases">
        <authorList>
            <person name="de Groot N.N."/>
        </authorList>
    </citation>
    <scope>NUCLEOTIDE SEQUENCE [LARGE SCALE GENOMIC DNA]</scope>
    <source>
        <strain evidence="9 10">CGMCC 4.5681</strain>
    </source>
</reference>
<protein>
    <submittedName>
        <fullName evidence="9">Drug resistance transporter, EmrB/QacA subfamily</fullName>
    </submittedName>
</protein>
<dbReference type="STRING" id="683260.SAMN05421874_11115"/>
<evidence type="ECO:0000313" key="10">
    <source>
        <dbReference type="Proteomes" id="UP000198683"/>
    </source>
</evidence>
<feature type="transmembrane region" description="Helical" evidence="7">
    <location>
        <begin position="431"/>
        <end position="455"/>
    </location>
</feature>
<keyword evidence="6 7" id="KW-0472">Membrane</keyword>
<keyword evidence="3" id="KW-1003">Cell membrane</keyword>
<evidence type="ECO:0000259" key="8">
    <source>
        <dbReference type="PROSITE" id="PS50850"/>
    </source>
</evidence>
<feature type="transmembrane region" description="Helical" evidence="7">
    <location>
        <begin position="337"/>
        <end position="358"/>
    </location>
</feature>
<evidence type="ECO:0000256" key="2">
    <source>
        <dbReference type="ARBA" id="ARBA00022448"/>
    </source>
</evidence>
<dbReference type="Gene3D" id="1.20.1250.20">
    <property type="entry name" value="MFS general substrate transporter like domains"/>
    <property type="match status" value="1"/>
</dbReference>
<feature type="transmembrane region" description="Helical" evidence="7">
    <location>
        <begin position="305"/>
        <end position="325"/>
    </location>
</feature>
<dbReference type="SUPFAM" id="SSF103473">
    <property type="entry name" value="MFS general substrate transporter"/>
    <property type="match status" value="1"/>
</dbReference>
<dbReference type="InterPro" id="IPR011701">
    <property type="entry name" value="MFS"/>
</dbReference>
<feature type="transmembrane region" description="Helical" evidence="7">
    <location>
        <begin position="364"/>
        <end position="390"/>
    </location>
</feature>
<feature type="transmembrane region" description="Helical" evidence="7">
    <location>
        <begin position="21"/>
        <end position="43"/>
    </location>
</feature>
<feature type="transmembrane region" description="Helical" evidence="7">
    <location>
        <begin position="145"/>
        <end position="169"/>
    </location>
</feature>
<feature type="transmembrane region" description="Helical" evidence="7">
    <location>
        <begin position="402"/>
        <end position="425"/>
    </location>
</feature>
<proteinExistence type="predicted"/>
<organism evidence="9 10">
    <name type="scientific">Nonomuraea maritima</name>
    <dbReference type="NCBI Taxonomy" id="683260"/>
    <lineage>
        <taxon>Bacteria</taxon>
        <taxon>Bacillati</taxon>
        <taxon>Actinomycetota</taxon>
        <taxon>Actinomycetes</taxon>
        <taxon>Streptosporangiales</taxon>
        <taxon>Streptosporangiaceae</taxon>
        <taxon>Nonomuraea</taxon>
    </lineage>
</organism>
<dbReference type="PANTHER" id="PTHR42718:SF46">
    <property type="entry name" value="BLR6921 PROTEIN"/>
    <property type="match status" value="1"/>
</dbReference>